<keyword evidence="3" id="KW-1185">Reference proteome</keyword>
<sequence>MPSVECLLKKTYPADLLPYSKVNDCSLESYFRTTVGRHFLASVIVTCDPLYSRHDVPSLHYPEKVYKWPRQSAKLYQSVLLCLPASRDGMETKAHAGRNFSKTFILHATDVRCELFLHDIAHRDGVRVCPGVTTMPSLDHRCAIGTLIVVNVVFSIYRAYMATEGDEMSCSVTYGRSDDSIEDHIVQGHQLIASKCTRQIEKHRTGFLRFWAVWFAEQKVVLVQFHSAVLILLAVWKLSPVNSAPLSLTSSLVVVVVASIAVMILSFASLLVSVPLVVSAFLFSSFDLVKFSDLTSSDFPDVFSFTSRCPAEESIYGWILQELCDLSASTALFRARAHAPTQRLRRQRVEMHFLIEAFIVQARVHCGDRFNTFLNSVAVKIPKGLNPEGSKSRIGHNPDRSKMHCKGKAAQDKVGFESCSANKGFISNGSSFLKITLAIQRIVECTWLYFAYLLVM</sequence>
<organism evidence="2 3">
    <name type="scientific">Trichuris suis</name>
    <name type="common">pig whipworm</name>
    <dbReference type="NCBI Taxonomy" id="68888"/>
    <lineage>
        <taxon>Eukaryota</taxon>
        <taxon>Metazoa</taxon>
        <taxon>Ecdysozoa</taxon>
        <taxon>Nematoda</taxon>
        <taxon>Enoplea</taxon>
        <taxon>Dorylaimia</taxon>
        <taxon>Trichinellida</taxon>
        <taxon>Trichuridae</taxon>
        <taxon>Trichuris</taxon>
    </lineage>
</organism>
<accession>A0A085MH76</accession>
<dbReference type="Proteomes" id="UP000030764">
    <property type="component" value="Unassembled WGS sequence"/>
</dbReference>
<dbReference type="AlphaFoldDB" id="A0A085MH76"/>
<keyword evidence="1" id="KW-1133">Transmembrane helix</keyword>
<evidence type="ECO:0000313" key="2">
    <source>
        <dbReference type="EMBL" id="KFD56572.1"/>
    </source>
</evidence>
<feature type="transmembrane region" description="Helical" evidence="1">
    <location>
        <begin position="220"/>
        <end position="239"/>
    </location>
</feature>
<keyword evidence="1" id="KW-0472">Membrane</keyword>
<dbReference type="EMBL" id="KL363193">
    <property type="protein sequence ID" value="KFD56572.1"/>
    <property type="molecule type" value="Genomic_DNA"/>
</dbReference>
<protein>
    <submittedName>
        <fullName evidence="2">Uncharacterized protein</fullName>
    </submittedName>
</protein>
<evidence type="ECO:0000313" key="3">
    <source>
        <dbReference type="Proteomes" id="UP000030764"/>
    </source>
</evidence>
<proteinExistence type="predicted"/>
<evidence type="ECO:0000256" key="1">
    <source>
        <dbReference type="SAM" id="Phobius"/>
    </source>
</evidence>
<feature type="transmembrane region" description="Helical" evidence="1">
    <location>
        <begin position="251"/>
        <end position="283"/>
    </location>
</feature>
<gene>
    <name evidence="2" type="ORF">M513_02676</name>
</gene>
<name>A0A085MH76_9BILA</name>
<reference evidence="2 3" key="1">
    <citation type="journal article" date="2014" name="Nat. Genet.">
        <title>Genome and transcriptome of the porcine whipworm Trichuris suis.</title>
        <authorList>
            <person name="Jex A.R."/>
            <person name="Nejsum P."/>
            <person name="Schwarz E.M."/>
            <person name="Hu L."/>
            <person name="Young N.D."/>
            <person name="Hall R.S."/>
            <person name="Korhonen P.K."/>
            <person name="Liao S."/>
            <person name="Thamsborg S."/>
            <person name="Xia J."/>
            <person name="Xu P."/>
            <person name="Wang S."/>
            <person name="Scheerlinck J.P."/>
            <person name="Hofmann A."/>
            <person name="Sternberg P.W."/>
            <person name="Wang J."/>
            <person name="Gasser R.B."/>
        </authorList>
    </citation>
    <scope>NUCLEOTIDE SEQUENCE [LARGE SCALE GENOMIC DNA]</scope>
    <source>
        <strain evidence="2">DCEP-RM93M</strain>
    </source>
</reference>
<keyword evidence="1" id="KW-0812">Transmembrane</keyword>